<evidence type="ECO:0000256" key="3">
    <source>
        <dbReference type="ARBA" id="ARBA00023125"/>
    </source>
</evidence>
<dbReference type="RefSeq" id="WP_408624339.1">
    <property type="nucleotide sequence ID" value="NZ_JBEQCT010000006.1"/>
</dbReference>
<reference evidence="6 7" key="1">
    <citation type="journal article" date="2013" name="Int. J. Syst. Evol. Microbiol.">
        <title>Celerinatantimonas yamalensis sp. nov., a cold-adapted diazotrophic bacterium from a cold permafrost brine.</title>
        <authorList>
            <person name="Shcherbakova V."/>
            <person name="Chuvilskaya N."/>
            <person name="Rivkina E."/>
            <person name="Demidov N."/>
            <person name="Uchaeva V."/>
            <person name="Suetin S."/>
            <person name="Suzina N."/>
            <person name="Gilichinsky D."/>
        </authorList>
    </citation>
    <scope>NUCLEOTIDE SEQUENCE [LARGE SCALE GENOMIC DNA]</scope>
    <source>
        <strain evidence="6 7">C7</strain>
    </source>
</reference>
<comment type="similarity">
    <text evidence="1">Belongs to the LysR transcriptional regulatory family.</text>
</comment>
<dbReference type="PANTHER" id="PTHR30126">
    <property type="entry name" value="HTH-TYPE TRANSCRIPTIONAL REGULATOR"/>
    <property type="match status" value="1"/>
</dbReference>
<protein>
    <submittedName>
        <fullName evidence="6">LysR substrate-binding domain-containing protein</fullName>
    </submittedName>
</protein>
<dbReference type="SUPFAM" id="SSF53850">
    <property type="entry name" value="Periplasmic binding protein-like II"/>
    <property type="match status" value="1"/>
</dbReference>
<dbReference type="InterPro" id="IPR005119">
    <property type="entry name" value="LysR_subst-bd"/>
</dbReference>
<keyword evidence="4" id="KW-0804">Transcription</keyword>
<dbReference type="Pfam" id="PF00126">
    <property type="entry name" value="HTH_1"/>
    <property type="match status" value="1"/>
</dbReference>
<evidence type="ECO:0000256" key="4">
    <source>
        <dbReference type="ARBA" id="ARBA00023163"/>
    </source>
</evidence>
<evidence type="ECO:0000313" key="7">
    <source>
        <dbReference type="Proteomes" id="UP001629953"/>
    </source>
</evidence>
<dbReference type="InterPro" id="IPR000847">
    <property type="entry name" value="LysR_HTH_N"/>
</dbReference>
<keyword evidence="2" id="KW-0805">Transcription regulation</keyword>
<dbReference type="SUPFAM" id="SSF46785">
    <property type="entry name" value="Winged helix' DNA-binding domain"/>
    <property type="match status" value="1"/>
</dbReference>
<dbReference type="PANTHER" id="PTHR30126:SF94">
    <property type="entry name" value="LYSR FAMILY TRANSCRIPTIONAL REGULATOR"/>
    <property type="match status" value="1"/>
</dbReference>
<proteinExistence type="inferred from homology"/>
<comment type="caution">
    <text evidence="6">The sequence shown here is derived from an EMBL/GenBank/DDBJ whole genome shotgun (WGS) entry which is preliminary data.</text>
</comment>
<name>A0ABW9G9J2_9GAMM</name>
<dbReference type="Pfam" id="PF03466">
    <property type="entry name" value="LysR_substrate"/>
    <property type="match status" value="1"/>
</dbReference>
<keyword evidence="3" id="KW-0238">DNA-binding</keyword>
<dbReference type="Gene3D" id="3.40.190.290">
    <property type="match status" value="1"/>
</dbReference>
<evidence type="ECO:0000259" key="5">
    <source>
        <dbReference type="PROSITE" id="PS50931"/>
    </source>
</evidence>
<evidence type="ECO:0000256" key="2">
    <source>
        <dbReference type="ARBA" id="ARBA00023015"/>
    </source>
</evidence>
<dbReference type="InterPro" id="IPR036388">
    <property type="entry name" value="WH-like_DNA-bd_sf"/>
</dbReference>
<evidence type="ECO:0000256" key="1">
    <source>
        <dbReference type="ARBA" id="ARBA00009437"/>
    </source>
</evidence>
<gene>
    <name evidence="6" type="ORF">ABUE30_13565</name>
</gene>
<organism evidence="6 7">
    <name type="scientific">Celerinatantimonas yamalensis</name>
    <dbReference type="NCBI Taxonomy" id="559956"/>
    <lineage>
        <taxon>Bacteria</taxon>
        <taxon>Pseudomonadati</taxon>
        <taxon>Pseudomonadota</taxon>
        <taxon>Gammaproteobacteria</taxon>
        <taxon>Celerinatantimonadaceae</taxon>
        <taxon>Celerinatantimonas</taxon>
    </lineage>
</organism>
<keyword evidence="7" id="KW-1185">Reference proteome</keyword>
<dbReference type="InterPro" id="IPR036390">
    <property type="entry name" value="WH_DNA-bd_sf"/>
</dbReference>
<feature type="domain" description="HTH lysR-type" evidence="5">
    <location>
        <begin position="3"/>
        <end position="60"/>
    </location>
</feature>
<dbReference type="EMBL" id="JBEQCT010000006">
    <property type="protein sequence ID" value="MFM2486074.1"/>
    <property type="molecule type" value="Genomic_DNA"/>
</dbReference>
<dbReference type="Proteomes" id="UP001629953">
    <property type="component" value="Unassembled WGS sequence"/>
</dbReference>
<dbReference type="PROSITE" id="PS50931">
    <property type="entry name" value="HTH_LYSR"/>
    <property type="match status" value="1"/>
</dbReference>
<dbReference type="Gene3D" id="1.10.10.10">
    <property type="entry name" value="Winged helix-like DNA-binding domain superfamily/Winged helix DNA-binding domain"/>
    <property type="match status" value="1"/>
</dbReference>
<sequence>MDITLKQLQVFVAITQHGTLAAAAEKLFMTKGAASQNLAQLEARLKQPLFDRYRGRLLLNEQGRQLQPKADELLDRSREIQSLFSQSSQLLRVGSSKTTASRQLPELLGQFSQQQGWLPKVTIENSQTLFAKLRSFELDIAMVEAPTSDPLLHQQAWFDDEMVVIAARRHPLAKRSMVSFTQLAQEPWILREQGSGSRDFFEQQLAPLIDYPAPLLEVDSFETLRRCVIEQLGLTFASRQLVDLSPERDALSIIACPKRFIRTLYLCYHRDKYLGQNIQKWLQLALAHPNVAKQPQSNED</sequence>
<accession>A0ABW9G9J2</accession>
<evidence type="ECO:0000313" key="6">
    <source>
        <dbReference type="EMBL" id="MFM2486074.1"/>
    </source>
</evidence>